<evidence type="ECO:0000313" key="6">
    <source>
        <dbReference type="EMBL" id="TXG59939.1"/>
    </source>
</evidence>
<keyword evidence="1" id="KW-0479">Metal-binding</keyword>
<dbReference type="EMBL" id="VAHF01000006">
    <property type="protein sequence ID" value="TXG59939.1"/>
    <property type="molecule type" value="Genomic_DNA"/>
</dbReference>
<keyword evidence="2 4" id="KW-0863">Zinc-finger</keyword>
<evidence type="ECO:0000313" key="7">
    <source>
        <dbReference type="Proteomes" id="UP000323000"/>
    </source>
</evidence>
<keyword evidence="3" id="KW-0862">Zinc</keyword>
<dbReference type="PANTHER" id="PTHR33248">
    <property type="entry name" value="ZINC ION-BINDING PROTEIN"/>
    <property type="match status" value="1"/>
</dbReference>
<protein>
    <recommendedName>
        <fullName evidence="5">GRF-type domain-containing protein</fullName>
    </recommendedName>
</protein>
<dbReference type="AlphaFoldDB" id="A0A5C7HT66"/>
<sequence length="131" mass="15527">MRDCLDLGDLNPKCLCGTSARRFTSWTNSNLGRRFWGFYNFRKDVNCGFFRWYDPLMCARSKIIIPELLRRIQDLEMRSWETNGFEGNDKSYTFIYAAVVNEEVSSRGGMRRNWYSIGFWPHAWLIDAIND</sequence>
<evidence type="ECO:0000256" key="4">
    <source>
        <dbReference type="PROSITE-ProRule" id="PRU01343"/>
    </source>
</evidence>
<comment type="caution">
    <text evidence="6">The sequence shown here is derived from an EMBL/GenBank/DDBJ whole genome shotgun (WGS) entry which is preliminary data.</text>
</comment>
<dbReference type="PROSITE" id="PS51999">
    <property type="entry name" value="ZF_GRF"/>
    <property type="match status" value="1"/>
</dbReference>
<evidence type="ECO:0000256" key="3">
    <source>
        <dbReference type="ARBA" id="ARBA00022833"/>
    </source>
</evidence>
<evidence type="ECO:0000256" key="2">
    <source>
        <dbReference type="ARBA" id="ARBA00022771"/>
    </source>
</evidence>
<proteinExistence type="predicted"/>
<dbReference type="GO" id="GO:0008270">
    <property type="term" value="F:zinc ion binding"/>
    <property type="evidence" value="ECO:0007669"/>
    <property type="project" value="UniProtKB-KW"/>
</dbReference>
<gene>
    <name evidence="6" type="ORF">EZV62_014512</name>
</gene>
<feature type="domain" description="GRF-type" evidence="5">
    <location>
        <begin position="14"/>
        <end position="56"/>
    </location>
</feature>
<keyword evidence="7" id="KW-1185">Reference proteome</keyword>
<evidence type="ECO:0000256" key="1">
    <source>
        <dbReference type="ARBA" id="ARBA00022723"/>
    </source>
</evidence>
<dbReference type="OrthoDB" id="2822301at2759"/>
<evidence type="ECO:0000259" key="5">
    <source>
        <dbReference type="PROSITE" id="PS51999"/>
    </source>
</evidence>
<name>A0A5C7HT66_9ROSI</name>
<dbReference type="Proteomes" id="UP000323000">
    <property type="component" value="Chromosome 6"/>
</dbReference>
<reference evidence="7" key="1">
    <citation type="journal article" date="2019" name="Gigascience">
        <title>De novo genome assembly of the endangered Acer yangbiense, a plant species with extremely small populations endemic to Yunnan Province, China.</title>
        <authorList>
            <person name="Yang J."/>
            <person name="Wariss H.M."/>
            <person name="Tao L."/>
            <person name="Zhang R."/>
            <person name="Yun Q."/>
            <person name="Hollingsworth P."/>
            <person name="Dao Z."/>
            <person name="Luo G."/>
            <person name="Guo H."/>
            <person name="Ma Y."/>
            <person name="Sun W."/>
        </authorList>
    </citation>
    <scope>NUCLEOTIDE SEQUENCE [LARGE SCALE GENOMIC DNA]</scope>
    <source>
        <strain evidence="7">cv. Malutang</strain>
    </source>
</reference>
<dbReference type="InterPro" id="IPR010666">
    <property type="entry name" value="Znf_GRF"/>
</dbReference>
<accession>A0A5C7HT66</accession>
<organism evidence="6 7">
    <name type="scientific">Acer yangbiense</name>
    <dbReference type="NCBI Taxonomy" id="1000413"/>
    <lineage>
        <taxon>Eukaryota</taxon>
        <taxon>Viridiplantae</taxon>
        <taxon>Streptophyta</taxon>
        <taxon>Embryophyta</taxon>
        <taxon>Tracheophyta</taxon>
        <taxon>Spermatophyta</taxon>
        <taxon>Magnoliopsida</taxon>
        <taxon>eudicotyledons</taxon>
        <taxon>Gunneridae</taxon>
        <taxon>Pentapetalae</taxon>
        <taxon>rosids</taxon>
        <taxon>malvids</taxon>
        <taxon>Sapindales</taxon>
        <taxon>Sapindaceae</taxon>
        <taxon>Hippocastanoideae</taxon>
        <taxon>Acereae</taxon>
        <taxon>Acer</taxon>
    </lineage>
</organism>